<keyword evidence="8" id="KW-1185">Reference proteome</keyword>
<dbReference type="KEGG" id="pstg:E8M01_06550"/>
<feature type="compositionally biased region" description="Polar residues" evidence="5">
    <location>
        <begin position="298"/>
        <end position="309"/>
    </location>
</feature>
<dbReference type="InterPro" id="IPR000847">
    <property type="entry name" value="LysR_HTH_N"/>
</dbReference>
<dbReference type="Proteomes" id="UP000298781">
    <property type="component" value="Chromosome"/>
</dbReference>
<dbReference type="InterPro" id="IPR036388">
    <property type="entry name" value="WH-like_DNA-bd_sf"/>
</dbReference>
<dbReference type="InterPro" id="IPR005119">
    <property type="entry name" value="LysR_subst-bd"/>
</dbReference>
<dbReference type="SUPFAM" id="SSF46785">
    <property type="entry name" value="Winged helix' DNA-binding domain"/>
    <property type="match status" value="1"/>
</dbReference>
<dbReference type="PANTHER" id="PTHR30579">
    <property type="entry name" value="TRANSCRIPTIONAL REGULATOR"/>
    <property type="match status" value="1"/>
</dbReference>
<name>A0A4D7B2Y8_9HYPH</name>
<keyword evidence="4" id="KW-0804">Transcription</keyword>
<dbReference type="Pfam" id="PF03466">
    <property type="entry name" value="LysR_substrate"/>
    <property type="match status" value="1"/>
</dbReference>
<evidence type="ECO:0000313" key="8">
    <source>
        <dbReference type="Proteomes" id="UP000298781"/>
    </source>
</evidence>
<dbReference type="RefSeq" id="WP_136959393.1">
    <property type="nucleotide sequence ID" value="NZ_CP039690.1"/>
</dbReference>
<evidence type="ECO:0000259" key="6">
    <source>
        <dbReference type="PROSITE" id="PS50931"/>
    </source>
</evidence>
<evidence type="ECO:0000256" key="2">
    <source>
        <dbReference type="ARBA" id="ARBA00023015"/>
    </source>
</evidence>
<keyword evidence="3" id="KW-0238">DNA-binding</keyword>
<accession>A0A4D7B2Y8</accession>
<evidence type="ECO:0000256" key="1">
    <source>
        <dbReference type="ARBA" id="ARBA00009437"/>
    </source>
</evidence>
<dbReference type="GO" id="GO:0003677">
    <property type="term" value="F:DNA binding"/>
    <property type="evidence" value="ECO:0007669"/>
    <property type="project" value="UniProtKB-KW"/>
</dbReference>
<feature type="domain" description="HTH lysR-type" evidence="6">
    <location>
        <begin position="6"/>
        <end position="63"/>
    </location>
</feature>
<dbReference type="FunFam" id="1.10.10.10:FF:000001">
    <property type="entry name" value="LysR family transcriptional regulator"/>
    <property type="match status" value="1"/>
</dbReference>
<evidence type="ECO:0000256" key="4">
    <source>
        <dbReference type="ARBA" id="ARBA00023163"/>
    </source>
</evidence>
<keyword evidence="2" id="KW-0805">Transcription regulation</keyword>
<dbReference type="AlphaFoldDB" id="A0A4D7B2Y8"/>
<proteinExistence type="inferred from homology"/>
<dbReference type="Gene3D" id="1.10.10.10">
    <property type="entry name" value="Winged helix-like DNA-binding domain superfamily/Winged helix DNA-binding domain"/>
    <property type="match status" value="1"/>
</dbReference>
<dbReference type="OrthoDB" id="9789529at2"/>
<dbReference type="InterPro" id="IPR050176">
    <property type="entry name" value="LTTR"/>
</dbReference>
<comment type="similarity">
    <text evidence="1">Belongs to the LysR transcriptional regulatory family.</text>
</comment>
<dbReference type="EMBL" id="CP039690">
    <property type="protein sequence ID" value="QCI63936.1"/>
    <property type="molecule type" value="Genomic_DNA"/>
</dbReference>
<organism evidence="7 8">
    <name type="scientific">Phreatobacter stygius</name>
    <dbReference type="NCBI Taxonomy" id="1940610"/>
    <lineage>
        <taxon>Bacteria</taxon>
        <taxon>Pseudomonadati</taxon>
        <taxon>Pseudomonadota</taxon>
        <taxon>Alphaproteobacteria</taxon>
        <taxon>Hyphomicrobiales</taxon>
        <taxon>Phreatobacteraceae</taxon>
        <taxon>Phreatobacter</taxon>
    </lineage>
</organism>
<dbReference type="GO" id="GO:0003700">
    <property type="term" value="F:DNA-binding transcription factor activity"/>
    <property type="evidence" value="ECO:0007669"/>
    <property type="project" value="InterPro"/>
</dbReference>
<evidence type="ECO:0000256" key="5">
    <source>
        <dbReference type="SAM" id="MobiDB-lite"/>
    </source>
</evidence>
<dbReference type="SUPFAM" id="SSF53850">
    <property type="entry name" value="Periplasmic binding protein-like II"/>
    <property type="match status" value="1"/>
</dbReference>
<evidence type="ECO:0000313" key="7">
    <source>
        <dbReference type="EMBL" id="QCI63936.1"/>
    </source>
</evidence>
<reference evidence="7 8" key="1">
    <citation type="submission" date="2019-04" db="EMBL/GenBank/DDBJ databases">
        <title>Phreatobacter aquaticus sp. nov.</title>
        <authorList>
            <person name="Choi A."/>
        </authorList>
    </citation>
    <scope>NUCLEOTIDE SEQUENCE [LARGE SCALE GENOMIC DNA]</scope>
    <source>
        <strain evidence="7 8">KCTC 52518</strain>
    </source>
</reference>
<gene>
    <name evidence="7" type="ORF">E8M01_06550</name>
</gene>
<protein>
    <submittedName>
        <fullName evidence="7">LysR family transcriptional regulator</fullName>
    </submittedName>
</protein>
<dbReference type="Pfam" id="PF00126">
    <property type="entry name" value="HTH_1"/>
    <property type="match status" value="1"/>
</dbReference>
<feature type="region of interest" description="Disordered" evidence="5">
    <location>
        <begin position="293"/>
        <end position="316"/>
    </location>
</feature>
<dbReference type="Gene3D" id="3.40.190.10">
    <property type="entry name" value="Periplasmic binding protein-like II"/>
    <property type="match status" value="2"/>
</dbReference>
<dbReference type="PROSITE" id="PS50931">
    <property type="entry name" value="HTH_LYSR"/>
    <property type="match status" value="1"/>
</dbReference>
<dbReference type="PANTHER" id="PTHR30579:SF7">
    <property type="entry name" value="HTH-TYPE TRANSCRIPTIONAL REGULATOR LRHA-RELATED"/>
    <property type="match status" value="1"/>
</dbReference>
<dbReference type="InterPro" id="IPR036390">
    <property type="entry name" value="WH_DNA-bd_sf"/>
</dbReference>
<sequence>MRRITFDLDVLRSFATGVDLGSFARAAERLGRSTSAVSAQLKKLEDQAGTPIFRRAGRGLALTDAGEVMLAYARRLIDLNDEAAAAVNGIELEGWVRLGLPEDFGEVLLPDVLGRFARANPKVRIEARVGRNADIVDRLIAGKLDLALAWDDGPAKLNSRRVGEWPMRWIGPATGPWQLGDEAVVPLATFEAPCLMRTAATTALDHAGLAWRSAFISPSLGGLWAAVSAGLGLSVRTEMGLPASVRALDPGEAGLPALPSIALALCQAEAEPAPATARLATIVLETLEGARARRPEATGQSATIGTTTDTIKRGPA</sequence>
<evidence type="ECO:0000256" key="3">
    <source>
        <dbReference type="ARBA" id="ARBA00023125"/>
    </source>
</evidence>